<protein>
    <recommendedName>
        <fullName evidence="2">Protein kinase domain-containing protein</fullName>
    </recommendedName>
</protein>
<gene>
    <name evidence="3" type="ORF">OSTQU699_LOCUS10062</name>
</gene>
<evidence type="ECO:0000313" key="4">
    <source>
        <dbReference type="Proteomes" id="UP000708148"/>
    </source>
</evidence>
<keyword evidence="4" id="KW-1185">Reference proteome</keyword>
<dbReference type="InterPro" id="IPR008271">
    <property type="entry name" value="Ser/Thr_kinase_AS"/>
</dbReference>
<feature type="region of interest" description="Disordered" evidence="1">
    <location>
        <begin position="1"/>
        <end position="54"/>
    </location>
</feature>
<sequence length="391" mass="44216">MNMAAVMDVGVDEPKSPTGIDREESTHLVHEDSVRSDEDAVSPKHGPGPRRPLPVVATTSQVVDEGRPAPVSPLNIVNHLGLQMHVEMIDFNDLEFGKFLGAGAEGQVWAGWYLETPVAVKKTDSMHEVEMFLSVGQHDNVVGWRGLCKKGSDMYIVLEYCPRGTLDVMVHQTMSARWDLRKVLQIVKGIARGMFHLHTRRPPILHRDIKPANIFVSHGLVMKIGDFGMSRPVLPLDEESSPTASHSELTRQLTPGVIGTPTYTAPEVLDERLQSKEFKTEQALKIDVYSYGVTLWEVMMRERAHGSLQFYEIVTRWVTNPEEMKLPPLPIPRDDMEYNKKVIRSLSELIGQCTSIDPDNRPDFRTILRRLNQLHKELGREMNMVTSQDNR</sequence>
<dbReference type="Gene3D" id="1.10.510.10">
    <property type="entry name" value="Transferase(Phosphotransferase) domain 1"/>
    <property type="match status" value="1"/>
</dbReference>
<dbReference type="PANTHER" id="PTHR44329">
    <property type="entry name" value="SERINE/THREONINE-PROTEIN KINASE TNNI3K-RELATED"/>
    <property type="match status" value="1"/>
</dbReference>
<accession>A0A8S1JCB9</accession>
<dbReference type="SMART" id="SM00220">
    <property type="entry name" value="S_TKc"/>
    <property type="match status" value="1"/>
</dbReference>
<dbReference type="AlphaFoldDB" id="A0A8S1JCB9"/>
<feature type="compositionally biased region" description="Polar residues" evidence="1">
    <location>
        <begin position="241"/>
        <end position="253"/>
    </location>
</feature>
<proteinExistence type="predicted"/>
<dbReference type="EMBL" id="CAJHUC010002944">
    <property type="protein sequence ID" value="CAD7704707.1"/>
    <property type="molecule type" value="Genomic_DNA"/>
</dbReference>
<comment type="caution">
    <text evidence="3">The sequence shown here is derived from an EMBL/GenBank/DDBJ whole genome shotgun (WGS) entry which is preliminary data.</text>
</comment>
<dbReference type="PROSITE" id="PS00108">
    <property type="entry name" value="PROTEIN_KINASE_ST"/>
    <property type="match status" value="1"/>
</dbReference>
<reference evidence="3" key="1">
    <citation type="submission" date="2020-12" db="EMBL/GenBank/DDBJ databases">
        <authorList>
            <person name="Iha C."/>
        </authorList>
    </citation>
    <scope>NUCLEOTIDE SEQUENCE</scope>
</reference>
<dbReference type="Pfam" id="PF07714">
    <property type="entry name" value="PK_Tyr_Ser-Thr"/>
    <property type="match status" value="1"/>
</dbReference>
<dbReference type="GO" id="GO:0005524">
    <property type="term" value="F:ATP binding"/>
    <property type="evidence" value="ECO:0007669"/>
    <property type="project" value="InterPro"/>
</dbReference>
<dbReference type="SUPFAM" id="SSF56112">
    <property type="entry name" value="Protein kinase-like (PK-like)"/>
    <property type="match status" value="1"/>
</dbReference>
<organism evidence="3 4">
    <name type="scientific">Ostreobium quekettii</name>
    <dbReference type="NCBI Taxonomy" id="121088"/>
    <lineage>
        <taxon>Eukaryota</taxon>
        <taxon>Viridiplantae</taxon>
        <taxon>Chlorophyta</taxon>
        <taxon>core chlorophytes</taxon>
        <taxon>Ulvophyceae</taxon>
        <taxon>TCBD clade</taxon>
        <taxon>Bryopsidales</taxon>
        <taxon>Ostreobineae</taxon>
        <taxon>Ostreobiaceae</taxon>
        <taxon>Ostreobium</taxon>
    </lineage>
</organism>
<feature type="domain" description="Protein kinase" evidence="2">
    <location>
        <begin position="94"/>
        <end position="378"/>
    </location>
</feature>
<dbReference type="Proteomes" id="UP000708148">
    <property type="component" value="Unassembled WGS sequence"/>
</dbReference>
<dbReference type="PANTHER" id="PTHR44329:SF289">
    <property type="entry name" value="SERINE_THREONINE-PROTEIN KINASE VIK"/>
    <property type="match status" value="1"/>
</dbReference>
<dbReference type="GO" id="GO:0004674">
    <property type="term" value="F:protein serine/threonine kinase activity"/>
    <property type="evidence" value="ECO:0007669"/>
    <property type="project" value="TreeGrafter"/>
</dbReference>
<feature type="compositionally biased region" description="Basic and acidic residues" evidence="1">
    <location>
        <begin position="12"/>
        <end position="42"/>
    </location>
</feature>
<feature type="region of interest" description="Disordered" evidence="1">
    <location>
        <begin position="237"/>
        <end position="256"/>
    </location>
</feature>
<evidence type="ECO:0000256" key="1">
    <source>
        <dbReference type="SAM" id="MobiDB-lite"/>
    </source>
</evidence>
<name>A0A8S1JCB9_9CHLO</name>
<evidence type="ECO:0000313" key="3">
    <source>
        <dbReference type="EMBL" id="CAD7704707.1"/>
    </source>
</evidence>
<evidence type="ECO:0000259" key="2">
    <source>
        <dbReference type="PROSITE" id="PS50011"/>
    </source>
</evidence>
<dbReference type="OrthoDB" id="4062651at2759"/>
<dbReference type="InterPro" id="IPR001245">
    <property type="entry name" value="Ser-Thr/Tyr_kinase_cat_dom"/>
</dbReference>
<dbReference type="InterPro" id="IPR051681">
    <property type="entry name" value="Ser/Thr_Kinases-Pseudokinases"/>
</dbReference>
<dbReference type="PROSITE" id="PS50011">
    <property type="entry name" value="PROTEIN_KINASE_DOM"/>
    <property type="match status" value="1"/>
</dbReference>
<dbReference type="InterPro" id="IPR011009">
    <property type="entry name" value="Kinase-like_dom_sf"/>
</dbReference>
<dbReference type="InterPro" id="IPR000719">
    <property type="entry name" value="Prot_kinase_dom"/>
</dbReference>